<dbReference type="Proteomes" id="UP000094570">
    <property type="component" value="Unassembled WGS sequence"/>
</dbReference>
<dbReference type="EMBL" id="LWAF01000018">
    <property type="protein sequence ID" value="ODN29825.1"/>
    <property type="molecule type" value="Genomic_DNA"/>
</dbReference>
<dbReference type="InterPro" id="IPR024524">
    <property type="entry name" value="DUF3800"/>
</dbReference>
<organism evidence="1 2">
    <name type="scientific">Fervidobacterium thailandense</name>
    <dbReference type="NCBI Taxonomy" id="1008305"/>
    <lineage>
        <taxon>Bacteria</taxon>
        <taxon>Thermotogati</taxon>
        <taxon>Thermotogota</taxon>
        <taxon>Thermotogae</taxon>
        <taxon>Thermotogales</taxon>
        <taxon>Fervidobacteriaceae</taxon>
        <taxon>Fervidobacterium</taxon>
    </lineage>
</organism>
<name>A0A1E3G0S1_9BACT</name>
<protein>
    <recommendedName>
        <fullName evidence="3">DUF3800 domain-containing protein</fullName>
    </recommendedName>
</protein>
<evidence type="ECO:0000313" key="2">
    <source>
        <dbReference type="Proteomes" id="UP000094570"/>
    </source>
</evidence>
<evidence type="ECO:0008006" key="3">
    <source>
        <dbReference type="Google" id="ProtNLM"/>
    </source>
</evidence>
<dbReference type="OrthoDB" id="1550372at2"/>
<dbReference type="AlphaFoldDB" id="A0A1E3G0S1"/>
<evidence type="ECO:0000313" key="1">
    <source>
        <dbReference type="EMBL" id="ODN29825.1"/>
    </source>
</evidence>
<comment type="caution">
    <text evidence="1">The sequence shown here is derived from an EMBL/GenBank/DDBJ whole genome shotgun (WGS) entry which is preliminary data.</text>
</comment>
<dbReference type="RefSeq" id="WP_069293797.1">
    <property type="nucleotide sequence ID" value="NZ_CP140110.1"/>
</dbReference>
<proteinExistence type="predicted"/>
<keyword evidence="2" id="KW-1185">Reference proteome</keyword>
<gene>
    <name evidence="1" type="ORF">A4H02_08715</name>
</gene>
<dbReference type="Pfam" id="PF12686">
    <property type="entry name" value="DUF3800"/>
    <property type="match status" value="1"/>
</dbReference>
<reference evidence="2" key="1">
    <citation type="submission" date="2016-04" db="EMBL/GenBank/DDBJ databases">
        <title>The genome sequence project of a novel Fervidobacterium isolate from a hot spring in Thailand.</title>
        <authorList>
            <person name="Gonzalez J.M."/>
            <person name="Cuecas A."/>
            <person name="Kanoksilapatham W."/>
        </authorList>
    </citation>
    <scope>NUCLEOTIDE SEQUENCE [LARGE SCALE GENOMIC DNA]</scope>
    <source>
        <strain evidence="2">FC2004</strain>
    </source>
</reference>
<accession>A0A1E3G0S1</accession>
<sequence>MKAIENFIEIFMDESESEDKRFTSICSISGNPTTLLAKENELRKQLNRFQISELKFSELHRRNVPKELIYTFLDIAILSSINGEIRIDVLTFDKHDSRHNVRGRDDEENLKRMIYHLLRNVCYNWKAKSFAFYPDQHTNFSRFLEPSKYIELTKLNPLSKKIKDKSLFRDESWFPKVEKVEMKDSKAVAIIQLCDIFAGIHRFSLSRMEKLKYIKNCRLGQMPMFQPQEIKEESSSEKLRFDIIFYIKEQAEKHKLPISLESKGYLCTHDPKCNLNFWFYSPQSEKDKAPTRR</sequence>